<comment type="similarity">
    <text evidence="12">Belongs to the helicase family. PriA subfamily.</text>
</comment>
<dbReference type="CDD" id="cd18804">
    <property type="entry name" value="SF2_C_priA"/>
    <property type="match status" value="1"/>
</dbReference>
<gene>
    <name evidence="12" type="primary">priA</name>
    <name evidence="15" type="ORF">EDC16_11553</name>
</gene>
<feature type="binding site" evidence="12">
    <location>
        <position position="494"/>
    </location>
    <ligand>
        <name>Zn(2+)</name>
        <dbReference type="ChEBI" id="CHEBI:29105"/>
        <label>1</label>
    </ligand>
</feature>
<dbReference type="SMART" id="SM00490">
    <property type="entry name" value="HELICc"/>
    <property type="match status" value="1"/>
</dbReference>
<dbReference type="Gene3D" id="3.40.1440.60">
    <property type="entry name" value="PriA, 3(prime) DNA-binding domain"/>
    <property type="match status" value="1"/>
</dbReference>
<dbReference type="InterPro" id="IPR042115">
    <property type="entry name" value="PriA_3primeBD_sf"/>
</dbReference>
<dbReference type="AlphaFoldDB" id="A0A4R3XZS3"/>
<evidence type="ECO:0000256" key="5">
    <source>
        <dbReference type="ARBA" id="ARBA00022801"/>
    </source>
</evidence>
<name>A0A4R3XZS3_9PAST</name>
<proteinExistence type="inferred from homology"/>
<dbReference type="EC" id="5.6.2.4" evidence="12"/>
<comment type="function">
    <text evidence="12">Initiates the restart of stalled replication forks, which reloads the replicative helicase on sites other than the origin of replication. Recognizes and binds to abandoned replication forks and remodels them to uncover a helicase loading site. Promotes assembly of the primosome at these replication forks.</text>
</comment>
<feature type="coiled-coil region" evidence="13">
    <location>
        <begin position="135"/>
        <end position="162"/>
    </location>
</feature>
<dbReference type="InterPro" id="IPR040498">
    <property type="entry name" value="PriA_CRR"/>
</dbReference>
<dbReference type="Gene3D" id="3.40.50.300">
    <property type="entry name" value="P-loop containing nucleotide triphosphate hydrolases"/>
    <property type="match status" value="2"/>
</dbReference>
<dbReference type="Proteomes" id="UP000294619">
    <property type="component" value="Unassembled WGS sequence"/>
</dbReference>
<evidence type="ECO:0000256" key="4">
    <source>
        <dbReference type="ARBA" id="ARBA00022741"/>
    </source>
</evidence>
<comment type="catalytic activity">
    <reaction evidence="11 12">
        <text>ATP + H2O = ADP + phosphate + H(+)</text>
        <dbReference type="Rhea" id="RHEA:13065"/>
        <dbReference type="ChEBI" id="CHEBI:15377"/>
        <dbReference type="ChEBI" id="CHEBI:15378"/>
        <dbReference type="ChEBI" id="CHEBI:30616"/>
        <dbReference type="ChEBI" id="CHEBI:43474"/>
        <dbReference type="ChEBI" id="CHEBI:456216"/>
        <dbReference type="EC" id="5.6.2.4"/>
    </reaction>
</comment>
<keyword evidence="2 12" id="KW-0235">DNA replication</keyword>
<evidence type="ECO:0000259" key="14">
    <source>
        <dbReference type="PROSITE" id="PS51192"/>
    </source>
</evidence>
<dbReference type="InterPro" id="IPR011545">
    <property type="entry name" value="DEAD/DEAH_box_helicase_dom"/>
</dbReference>
<dbReference type="Pfam" id="PF18074">
    <property type="entry name" value="PriA_C"/>
    <property type="match status" value="1"/>
</dbReference>
<dbReference type="GO" id="GO:1990077">
    <property type="term" value="C:primosome complex"/>
    <property type="evidence" value="ECO:0007669"/>
    <property type="project" value="UniProtKB-UniRule"/>
</dbReference>
<evidence type="ECO:0000256" key="1">
    <source>
        <dbReference type="ARBA" id="ARBA00022515"/>
    </source>
</evidence>
<dbReference type="PANTHER" id="PTHR30580">
    <property type="entry name" value="PRIMOSOMAL PROTEIN N"/>
    <property type="match status" value="1"/>
</dbReference>
<evidence type="ECO:0000256" key="9">
    <source>
        <dbReference type="ARBA" id="ARBA00023125"/>
    </source>
</evidence>
<dbReference type="PANTHER" id="PTHR30580:SF0">
    <property type="entry name" value="PRIMOSOMAL PROTEIN N"/>
    <property type="match status" value="1"/>
</dbReference>
<dbReference type="InterPro" id="IPR041222">
    <property type="entry name" value="PriA_3primeBD"/>
</dbReference>
<dbReference type="InterPro" id="IPR014001">
    <property type="entry name" value="Helicase_ATP-bd"/>
</dbReference>
<dbReference type="FunFam" id="3.40.50.300:FF:000489">
    <property type="entry name" value="Primosome assembly protein PriA"/>
    <property type="match status" value="1"/>
</dbReference>
<dbReference type="GO" id="GO:0016887">
    <property type="term" value="F:ATP hydrolysis activity"/>
    <property type="evidence" value="ECO:0007669"/>
    <property type="project" value="RHEA"/>
</dbReference>
<evidence type="ECO:0000256" key="2">
    <source>
        <dbReference type="ARBA" id="ARBA00022705"/>
    </source>
</evidence>
<accession>A0A4R3XZS3</accession>
<dbReference type="Pfam" id="PF00270">
    <property type="entry name" value="DEAD"/>
    <property type="match status" value="1"/>
</dbReference>
<feature type="domain" description="Helicase ATP-binding" evidence="14">
    <location>
        <begin position="225"/>
        <end position="392"/>
    </location>
</feature>
<dbReference type="InterPro" id="IPR041236">
    <property type="entry name" value="PriA_C"/>
</dbReference>
<evidence type="ECO:0000256" key="3">
    <source>
        <dbReference type="ARBA" id="ARBA00022723"/>
    </source>
</evidence>
<dbReference type="NCBIfam" id="TIGR00595">
    <property type="entry name" value="priA"/>
    <property type="match status" value="1"/>
</dbReference>
<keyword evidence="13" id="KW-0175">Coiled coil</keyword>
<dbReference type="GO" id="GO:0006269">
    <property type="term" value="P:DNA replication, synthesis of primer"/>
    <property type="evidence" value="ECO:0007669"/>
    <property type="project" value="UniProtKB-KW"/>
</dbReference>
<keyword evidence="3 12" id="KW-0479">Metal-binding</keyword>
<dbReference type="EMBL" id="SMCP01000015">
    <property type="protein sequence ID" value="TCV83374.1"/>
    <property type="molecule type" value="Genomic_DNA"/>
</dbReference>
<keyword evidence="9 12" id="KW-0238">DNA-binding</keyword>
<dbReference type="PROSITE" id="PS51192">
    <property type="entry name" value="HELICASE_ATP_BIND_1"/>
    <property type="match status" value="1"/>
</dbReference>
<evidence type="ECO:0000256" key="7">
    <source>
        <dbReference type="ARBA" id="ARBA00022833"/>
    </source>
</evidence>
<feature type="binding site" evidence="12">
    <location>
        <position position="491"/>
    </location>
    <ligand>
        <name>Zn(2+)</name>
        <dbReference type="ChEBI" id="CHEBI:29105"/>
        <label>1</label>
    </ligand>
</feature>
<dbReference type="NCBIfam" id="NF004067">
    <property type="entry name" value="PRK05580.1-4"/>
    <property type="match status" value="1"/>
</dbReference>
<dbReference type="GO" id="GO:0006270">
    <property type="term" value="P:DNA replication initiation"/>
    <property type="evidence" value="ECO:0007669"/>
    <property type="project" value="TreeGrafter"/>
</dbReference>
<dbReference type="NCBIfam" id="NF004065">
    <property type="entry name" value="PRK05580.1-1"/>
    <property type="match status" value="1"/>
</dbReference>
<feature type="binding site" evidence="12">
    <location>
        <position position="478"/>
    </location>
    <ligand>
        <name>Zn(2+)</name>
        <dbReference type="ChEBI" id="CHEBI:29105"/>
        <label>2</label>
    </ligand>
</feature>
<dbReference type="GO" id="GO:0043138">
    <property type="term" value="F:3'-5' DNA helicase activity"/>
    <property type="evidence" value="ECO:0007669"/>
    <property type="project" value="UniProtKB-EC"/>
</dbReference>
<evidence type="ECO:0000256" key="11">
    <source>
        <dbReference type="ARBA" id="ARBA00048988"/>
    </source>
</evidence>
<comment type="catalytic activity">
    <reaction evidence="12">
        <text>Couples ATP hydrolysis with the unwinding of duplex DNA by translocating in the 3'-5' direction.</text>
        <dbReference type="EC" id="5.6.2.4"/>
    </reaction>
</comment>
<evidence type="ECO:0000256" key="10">
    <source>
        <dbReference type="ARBA" id="ARBA00023235"/>
    </source>
</evidence>
<feature type="binding site" evidence="12">
    <location>
        <position position="460"/>
    </location>
    <ligand>
        <name>Zn(2+)</name>
        <dbReference type="ChEBI" id="CHEBI:29105"/>
        <label>2</label>
    </ligand>
</feature>
<keyword evidence="10 12" id="KW-0413">Isomerase</keyword>
<dbReference type="GO" id="GO:0005524">
    <property type="term" value="F:ATP binding"/>
    <property type="evidence" value="ECO:0007669"/>
    <property type="project" value="UniProtKB-UniRule"/>
</dbReference>
<dbReference type="GO" id="GO:0006302">
    <property type="term" value="P:double-strand break repair"/>
    <property type="evidence" value="ECO:0007669"/>
    <property type="project" value="InterPro"/>
</dbReference>
<dbReference type="HAMAP" id="MF_00983">
    <property type="entry name" value="PriA"/>
    <property type="match status" value="1"/>
</dbReference>
<dbReference type="Pfam" id="PF00271">
    <property type="entry name" value="Helicase_C"/>
    <property type="match status" value="1"/>
</dbReference>
<keyword evidence="4 12" id="KW-0547">Nucleotide-binding</keyword>
<dbReference type="SMART" id="SM00487">
    <property type="entry name" value="DEXDc"/>
    <property type="match status" value="1"/>
</dbReference>
<dbReference type="GO" id="GO:0008270">
    <property type="term" value="F:zinc ion binding"/>
    <property type="evidence" value="ECO:0007669"/>
    <property type="project" value="UniProtKB-UniRule"/>
</dbReference>
<dbReference type="GO" id="GO:0003677">
    <property type="term" value="F:DNA binding"/>
    <property type="evidence" value="ECO:0007669"/>
    <property type="project" value="UniProtKB-UniRule"/>
</dbReference>
<dbReference type="FunFam" id="3.40.1440.60:FF:000001">
    <property type="entry name" value="Primosomal protein N"/>
    <property type="match status" value="1"/>
</dbReference>
<dbReference type="CDD" id="cd17929">
    <property type="entry name" value="DEXHc_priA"/>
    <property type="match status" value="1"/>
</dbReference>
<sequence length="750" mass="84268">MRFFPIGESMMRLVRVALAMPLMHYFDYLIEPSAALDIGSRVVVPFGRQKRIAIVVEFPAQSDVAPQQLKRIISVLDATSVFSDELYALLKWSAGYYQTGLGEVLFQALPVKLRQGETAQSAVDAVWKILPQGKIALAQGELTRAKKQQQALQQLAEAAENGVLQREAEFSRAIYKALLEKKWIAEQHLFAQPEVWQTALQQHNWLNQQDKLRLNKQQALAVSAVCVSHGFQCWLLDGVTGSGKTEVYLHLMEHVLQQGKQVLLLIPEIGLTPQIVRHVENRFKLPIDVLHSNLTDSQRLLAWQRAKSGESAVVIGTRSALFTQFQDLGLIILDEEHDLSYKQQDSGWRHHARDLAVMRAKNNHIPLVLGSATPSLESLANVASGKYRHLVLNQRAMNSAVLNHKLLDLKKQRVDRGLSEQLIALMQQHLSKGNQVMLFLNRRGFAPILLCHECGWIAQCEQCDRPFTYHKKNNILSCHHCDRKTKVPRQCAVCGSTHLVTSGMGTEQLEAVLAEKFPDYGIARIDRDSTARKGALEASLAQITTKQSRILIGTQMLAKGHHFPDVTLVAMVNIDGALFSQDFRSEERLAQLYVQVAGRAGRGSKSGEVVLQTHFPQHPLLQTLLTQGYSAFAQQALQLRQTMGLPPFSAQALFRAKSKSNESAVEYLTALAAFFDDFCRKNAIQGLQLLGPIEALQTKKAGQYQWHLLLQHSSRAVLQHCLAQFSLRRHELNLNRYTRCILDVDPQDFN</sequence>
<feature type="binding site" evidence="12">
    <location>
        <position position="451"/>
    </location>
    <ligand>
        <name>Zn(2+)</name>
        <dbReference type="ChEBI" id="CHEBI:29105"/>
        <label>1</label>
    </ligand>
</feature>
<evidence type="ECO:0000256" key="6">
    <source>
        <dbReference type="ARBA" id="ARBA00022806"/>
    </source>
</evidence>
<comment type="subunit">
    <text evidence="12">Component of the replication restart primosome.</text>
</comment>
<feature type="binding site" evidence="12">
    <location>
        <position position="481"/>
    </location>
    <ligand>
        <name>Zn(2+)</name>
        <dbReference type="ChEBI" id="CHEBI:29105"/>
        <label>2</label>
    </ligand>
</feature>
<reference evidence="15 16" key="1">
    <citation type="submission" date="2019-03" db="EMBL/GenBank/DDBJ databases">
        <title>Genomic Encyclopedia of Type Strains, Phase IV (KMG-IV): sequencing the most valuable type-strain genomes for metagenomic binning, comparative biology and taxonomic classification.</title>
        <authorList>
            <person name="Goeker M."/>
        </authorList>
    </citation>
    <scope>NUCLEOTIDE SEQUENCE [LARGE SCALE GENOMIC DNA]</scope>
    <source>
        <strain evidence="15 16">DSM 28140</strain>
    </source>
</reference>
<keyword evidence="7 12" id="KW-0862">Zinc</keyword>
<comment type="caution">
    <text evidence="15">The sequence shown here is derived from an EMBL/GenBank/DDBJ whole genome shotgun (WGS) entry which is preliminary data.</text>
</comment>
<dbReference type="InterPro" id="IPR027417">
    <property type="entry name" value="P-loop_NTPase"/>
</dbReference>
<feature type="binding site" evidence="12">
    <location>
        <position position="463"/>
    </location>
    <ligand>
        <name>Zn(2+)</name>
        <dbReference type="ChEBI" id="CHEBI:29105"/>
        <label>2</label>
    </ligand>
</feature>
<keyword evidence="6 12" id="KW-0347">Helicase</keyword>
<dbReference type="GO" id="GO:0006310">
    <property type="term" value="P:DNA recombination"/>
    <property type="evidence" value="ECO:0007669"/>
    <property type="project" value="InterPro"/>
</dbReference>
<evidence type="ECO:0000256" key="12">
    <source>
        <dbReference type="HAMAP-Rule" id="MF_00983"/>
    </source>
</evidence>
<dbReference type="Pfam" id="PF18319">
    <property type="entry name" value="Zn_ribbon_PriA"/>
    <property type="match status" value="1"/>
</dbReference>
<comment type="cofactor">
    <cofactor evidence="12">
        <name>Zn(2+)</name>
        <dbReference type="ChEBI" id="CHEBI:29105"/>
    </cofactor>
    <text evidence="12">Binds 2 zinc ions per subunit.</text>
</comment>
<evidence type="ECO:0000256" key="8">
    <source>
        <dbReference type="ARBA" id="ARBA00022840"/>
    </source>
</evidence>
<dbReference type="Pfam" id="PF17764">
    <property type="entry name" value="PriA_3primeBD"/>
    <property type="match status" value="1"/>
</dbReference>
<organism evidence="15 16">
    <name type="scientific">Testudinibacter aquarius</name>
    <dbReference type="NCBI Taxonomy" id="1524974"/>
    <lineage>
        <taxon>Bacteria</taxon>
        <taxon>Pseudomonadati</taxon>
        <taxon>Pseudomonadota</taxon>
        <taxon>Gammaproteobacteria</taxon>
        <taxon>Pasteurellales</taxon>
        <taxon>Pasteurellaceae</taxon>
        <taxon>Testudinibacter</taxon>
    </lineage>
</organism>
<keyword evidence="8 12" id="KW-0067">ATP-binding</keyword>
<keyword evidence="1 12" id="KW-0639">Primosome</keyword>
<dbReference type="SUPFAM" id="SSF52540">
    <property type="entry name" value="P-loop containing nucleoside triphosphate hydrolases"/>
    <property type="match status" value="1"/>
</dbReference>
<dbReference type="InterPro" id="IPR005259">
    <property type="entry name" value="PriA"/>
</dbReference>
<dbReference type="InterPro" id="IPR001650">
    <property type="entry name" value="Helicase_C-like"/>
</dbReference>
<protein>
    <recommendedName>
        <fullName evidence="12">Replication restart protein PriA</fullName>
    </recommendedName>
    <alternativeName>
        <fullName evidence="12">ATP-dependent DNA helicase PriA</fullName>
        <ecNumber evidence="12">5.6.2.4</ecNumber>
    </alternativeName>
    <alternativeName>
        <fullName evidence="12">DNA 3'-5' helicase PriA</fullName>
    </alternativeName>
</protein>
<keyword evidence="5 12" id="KW-0378">Hydrolase</keyword>
<evidence type="ECO:0000313" key="15">
    <source>
        <dbReference type="EMBL" id="TCV83374.1"/>
    </source>
</evidence>
<evidence type="ECO:0000313" key="16">
    <source>
        <dbReference type="Proteomes" id="UP000294619"/>
    </source>
</evidence>
<feature type="binding site" evidence="12">
    <location>
        <position position="454"/>
    </location>
    <ligand>
        <name>Zn(2+)</name>
        <dbReference type="ChEBI" id="CHEBI:29105"/>
        <label>1</label>
    </ligand>
</feature>
<evidence type="ECO:0000256" key="13">
    <source>
        <dbReference type="SAM" id="Coils"/>
    </source>
</evidence>